<organism evidence="2 3">
    <name type="scientific">Myotis myotis</name>
    <name type="common">Greater mouse-eared bat</name>
    <name type="synonym">Vespertilio myotis</name>
    <dbReference type="NCBI Taxonomy" id="51298"/>
    <lineage>
        <taxon>Eukaryota</taxon>
        <taxon>Metazoa</taxon>
        <taxon>Chordata</taxon>
        <taxon>Craniata</taxon>
        <taxon>Vertebrata</taxon>
        <taxon>Euteleostomi</taxon>
        <taxon>Mammalia</taxon>
        <taxon>Eutheria</taxon>
        <taxon>Laurasiatheria</taxon>
        <taxon>Chiroptera</taxon>
        <taxon>Yangochiroptera</taxon>
        <taxon>Vespertilionidae</taxon>
        <taxon>Myotis</taxon>
    </lineage>
</organism>
<protein>
    <submittedName>
        <fullName evidence="2">Uncharacterized protein</fullName>
    </submittedName>
</protein>
<name>A0A7J7VIX1_MYOMY</name>
<feature type="region of interest" description="Disordered" evidence="1">
    <location>
        <begin position="56"/>
        <end position="89"/>
    </location>
</feature>
<evidence type="ECO:0000313" key="2">
    <source>
        <dbReference type="EMBL" id="KAF6324950.1"/>
    </source>
</evidence>
<dbReference type="Proteomes" id="UP000527355">
    <property type="component" value="Unassembled WGS sequence"/>
</dbReference>
<gene>
    <name evidence="2" type="ORF">mMyoMyo1_008386</name>
</gene>
<dbReference type="EMBL" id="JABWUV010000010">
    <property type="protein sequence ID" value="KAF6324950.1"/>
    <property type="molecule type" value="Genomic_DNA"/>
</dbReference>
<accession>A0A7J7VIX1</accession>
<evidence type="ECO:0000313" key="3">
    <source>
        <dbReference type="Proteomes" id="UP000527355"/>
    </source>
</evidence>
<proteinExistence type="predicted"/>
<evidence type="ECO:0000256" key="1">
    <source>
        <dbReference type="SAM" id="MobiDB-lite"/>
    </source>
</evidence>
<reference evidence="2 3" key="1">
    <citation type="journal article" date="2020" name="Nature">
        <title>Six reference-quality genomes reveal evolution of bat adaptations.</title>
        <authorList>
            <person name="Jebb D."/>
            <person name="Huang Z."/>
            <person name="Pippel M."/>
            <person name="Hughes G.M."/>
            <person name="Lavrichenko K."/>
            <person name="Devanna P."/>
            <person name="Winkler S."/>
            <person name="Jermiin L.S."/>
            <person name="Skirmuntt E.C."/>
            <person name="Katzourakis A."/>
            <person name="Burkitt-Gray L."/>
            <person name="Ray D.A."/>
            <person name="Sullivan K.A.M."/>
            <person name="Roscito J.G."/>
            <person name="Kirilenko B.M."/>
            <person name="Davalos L.M."/>
            <person name="Corthals A.P."/>
            <person name="Power M.L."/>
            <person name="Jones G."/>
            <person name="Ransome R.D."/>
            <person name="Dechmann D.K.N."/>
            <person name="Locatelli A.G."/>
            <person name="Puechmaille S.J."/>
            <person name="Fedrigo O."/>
            <person name="Jarvis E.D."/>
            <person name="Hiller M."/>
            <person name="Vernes S.C."/>
            <person name="Myers E.W."/>
            <person name="Teeling E.C."/>
        </authorList>
    </citation>
    <scope>NUCLEOTIDE SEQUENCE [LARGE SCALE GENOMIC DNA]</scope>
    <source>
        <strain evidence="2">MMyoMyo1</strain>
        <tissue evidence="2">Flight muscle</tissue>
    </source>
</reference>
<comment type="caution">
    <text evidence="2">The sequence shown here is derived from an EMBL/GenBank/DDBJ whole genome shotgun (WGS) entry which is preliminary data.</text>
</comment>
<feature type="compositionally biased region" description="Basic residues" evidence="1">
    <location>
        <begin position="65"/>
        <end position="78"/>
    </location>
</feature>
<keyword evidence="3" id="KW-1185">Reference proteome</keyword>
<sequence>MPGGFWGHKDNQAWSLSGGVHSRVDDRPHCRMTAWLPVCPGPRVTRGCGAGLTGRWKSEGGSQGRWHRSSGIPHRKGRVPLAGGRRNTGSEVRKQELSGVQSGWSRGSGRAGGWGCADREDARWRIRNLICGQSGAEGGESTCSSRALAVI</sequence>
<dbReference type="AlphaFoldDB" id="A0A7J7VIX1"/>